<name>A0ABQ4NDD4_9BACL</name>
<reference evidence="1 2" key="1">
    <citation type="submission" date="2021-04" db="EMBL/GenBank/DDBJ databases">
        <title>Draft genome sequence of Paenibacillus cisolokensis, LC2-13A.</title>
        <authorList>
            <person name="Uke A."/>
            <person name="Chhe C."/>
            <person name="Baramee S."/>
            <person name="Kosugi A."/>
        </authorList>
    </citation>
    <scope>NUCLEOTIDE SEQUENCE [LARGE SCALE GENOMIC DNA]</scope>
    <source>
        <strain evidence="1 2">LC2-13A</strain>
    </source>
</reference>
<accession>A0ABQ4NDD4</accession>
<sequence length="276" mass="31747">MKIIELLNREVEIEISGKTKAIRGKLVDWGQDIVVMHNGHRFLYVPLRHLQQMRASESRLDYSDTPEQPFEQFYESVSYRKILMSAKGMFAEINITGNQSVHGYITSIMNDFFVFYSPVHHSIVIPLHQLKYLIPYDSQVTPYTLAPEQFPLKPSPVTLARTFDQQLRKLIGKFVILDLGENPNKIGILKQIDGQIVELASADGKSVFCISTISRRSIFPERGLSAQAFRHCRRLILRSDEPGRSAANERRQPFERAYPNKVTFFLLCRMLGFVVI</sequence>
<keyword evidence="2" id="KW-1185">Reference proteome</keyword>
<gene>
    <name evidence="1" type="ORF">PACILC2_47870</name>
</gene>
<dbReference type="EMBL" id="BOVJ01000171">
    <property type="protein sequence ID" value="GIQ66219.1"/>
    <property type="molecule type" value="Genomic_DNA"/>
</dbReference>
<proteinExistence type="predicted"/>
<dbReference type="RefSeq" id="WP_244863718.1">
    <property type="nucleotide sequence ID" value="NZ_BOVJ01000171.1"/>
</dbReference>
<evidence type="ECO:0000313" key="1">
    <source>
        <dbReference type="EMBL" id="GIQ66219.1"/>
    </source>
</evidence>
<protein>
    <recommendedName>
        <fullName evidence="3">DUF2642 domain-containing protein</fullName>
    </recommendedName>
</protein>
<organism evidence="1 2">
    <name type="scientific">Paenibacillus cisolokensis</name>
    <dbReference type="NCBI Taxonomy" id="1658519"/>
    <lineage>
        <taxon>Bacteria</taxon>
        <taxon>Bacillati</taxon>
        <taxon>Bacillota</taxon>
        <taxon>Bacilli</taxon>
        <taxon>Bacillales</taxon>
        <taxon>Paenibacillaceae</taxon>
        <taxon>Paenibacillus</taxon>
    </lineage>
</organism>
<dbReference type="Proteomes" id="UP000680304">
    <property type="component" value="Unassembled WGS sequence"/>
</dbReference>
<evidence type="ECO:0000313" key="2">
    <source>
        <dbReference type="Proteomes" id="UP000680304"/>
    </source>
</evidence>
<evidence type="ECO:0008006" key="3">
    <source>
        <dbReference type="Google" id="ProtNLM"/>
    </source>
</evidence>
<comment type="caution">
    <text evidence="1">The sequence shown here is derived from an EMBL/GenBank/DDBJ whole genome shotgun (WGS) entry which is preliminary data.</text>
</comment>